<dbReference type="GO" id="GO:0071424">
    <property type="term" value="F:rRNA (cytosine-N4-)-methyltransferase activity"/>
    <property type="evidence" value="ECO:0007669"/>
    <property type="project" value="TreeGrafter"/>
</dbReference>
<dbReference type="Gene3D" id="3.40.50.150">
    <property type="entry name" value="Vaccinia Virus protein VP39"/>
    <property type="match status" value="1"/>
</dbReference>
<dbReference type="InterPro" id="IPR029063">
    <property type="entry name" value="SAM-dependent_MTases_sf"/>
</dbReference>
<evidence type="ECO:0000256" key="1">
    <source>
        <dbReference type="ARBA" id="ARBA00010396"/>
    </source>
</evidence>
<name>A0A3B0W9S7_9ZZZZ</name>
<evidence type="ECO:0000256" key="2">
    <source>
        <dbReference type="ARBA" id="ARBA00022603"/>
    </source>
</evidence>
<dbReference type="SUPFAM" id="SSF81799">
    <property type="entry name" value="Putative methyltransferase TM0872, insert domain"/>
    <property type="match status" value="1"/>
</dbReference>
<reference evidence="5" key="1">
    <citation type="submission" date="2018-06" db="EMBL/GenBank/DDBJ databases">
        <authorList>
            <person name="Zhirakovskaya E."/>
        </authorList>
    </citation>
    <scope>NUCLEOTIDE SEQUENCE</scope>
</reference>
<gene>
    <name evidence="5" type="ORF">MNBD_GAMMA01-1506</name>
</gene>
<dbReference type="Pfam" id="PF01795">
    <property type="entry name" value="Methyltransf_5"/>
    <property type="match status" value="1"/>
</dbReference>
<dbReference type="GO" id="GO:0005737">
    <property type="term" value="C:cytoplasm"/>
    <property type="evidence" value="ECO:0007669"/>
    <property type="project" value="TreeGrafter"/>
</dbReference>
<dbReference type="PANTHER" id="PTHR11265">
    <property type="entry name" value="S-ADENOSYL-METHYLTRANSFERASE MRAW"/>
    <property type="match status" value="1"/>
</dbReference>
<protein>
    <submittedName>
        <fullName evidence="5">16S rRNA (Cytosine(1402)-N(4))-methyltransferase</fullName>
        <ecNumber evidence="5">2.1.1.199</ecNumber>
    </submittedName>
</protein>
<dbReference type="EC" id="2.1.1.199" evidence="5"/>
<dbReference type="EMBL" id="UOEW01000302">
    <property type="protein sequence ID" value="VAW41326.1"/>
    <property type="molecule type" value="Genomic_DNA"/>
</dbReference>
<proteinExistence type="inferred from homology"/>
<evidence type="ECO:0000256" key="3">
    <source>
        <dbReference type="ARBA" id="ARBA00022679"/>
    </source>
</evidence>
<dbReference type="InterPro" id="IPR002903">
    <property type="entry name" value="RsmH"/>
</dbReference>
<dbReference type="HAMAP" id="MF_01007">
    <property type="entry name" value="16SrRNA_methyltr_H"/>
    <property type="match status" value="1"/>
</dbReference>
<accession>A0A3B0W9S7</accession>
<sequence length="310" mass="34594">MTVLHETALHKTVLLDEAVVGLSIKAGGNYVDATFGRGGHSRKILSQLDATGKLLVIDQDMAAIDVATKLAENDNRVKVEHGAFEQLTDMIAKHFTGQVDGILFDLGVSSPQLDQVDRGFSFSQNGPLDMRMDTTTGETAAVWLNRADWQEMSKVFWRYGEEKNATKIAKEIVIYRAEIKPLETTGELVEIVEKINKYSKKHPATRTFQAIRIHLNRELEQVKKVLPVAISCLKTGGRLVVISFHSLEDRIVKRYFKQYASAGKYDKRMPIAPVASADLKIIGKPIKASTAQLQHNPRARSAIMRIVEKL</sequence>
<comment type="similarity">
    <text evidence="1">Belongs to the methyltransferase superfamily. RsmH family.</text>
</comment>
<dbReference type="PANTHER" id="PTHR11265:SF0">
    <property type="entry name" value="12S RRNA N4-METHYLCYTIDINE METHYLTRANSFERASE"/>
    <property type="match status" value="1"/>
</dbReference>
<dbReference type="SUPFAM" id="SSF53335">
    <property type="entry name" value="S-adenosyl-L-methionine-dependent methyltransferases"/>
    <property type="match status" value="1"/>
</dbReference>
<dbReference type="AlphaFoldDB" id="A0A3B0W9S7"/>
<dbReference type="NCBIfam" id="TIGR00006">
    <property type="entry name" value="16S rRNA (cytosine(1402)-N(4))-methyltransferase RsmH"/>
    <property type="match status" value="1"/>
</dbReference>
<keyword evidence="2 5" id="KW-0489">Methyltransferase</keyword>
<keyword evidence="3 5" id="KW-0808">Transferase</keyword>
<organism evidence="5">
    <name type="scientific">hydrothermal vent metagenome</name>
    <dbReference type="NCBI Taxonomy" id="652676"/>
    <lineage>
        <taxon>unclassified sequences</taxon>
        <taxon>metagenomes</taxon>
        <taxon>ecological metagenomes</taxon>
    </lineage>
</organism>
<dbReference type="Gene3D" id="1.10.150.170">
    <property type="entry name" value="Putative methyltransferase TM0872, insert domain"/>
    <property type="match status" value="1"/>
</dbReference>
<dbReference type="InterPro" id="IPR023397">
    <property type="entry name" value="SAM-dep_MeTrfase_MraW_recog"/>
</dbReference>
<evidence type="ECO:0000256" key="4">
    <source>
        <dbReference type="ARBA" id="ARBA00022691"/>
    </source>
</evidence>
<keyword evidence="4" id="KW-0949">S-adenosyl-L-methionine</keyword>
<dbReference type="GO" id="GO:0070475">
    <property type="term" value="P:rRNA base methylation"/>
    <property type="evidence" value="ECO:0007669"/>
    <property type="project" value="TreeGrafter"/>
</dbReference>
<dbReference type="PIRSF" id="PIRSF004486">
    <property type="entry name" value="MraW"/>
    <property type="match status" value="1"/>
</dbReference>
<evidence type="ECO:0000313" key="5">
    <source>
        <dbReference type="EMBL" id="VAW41326.1"/>
    </source>
</evidence>